<dbReference type="Proteomes" id="UP000660262">
    <property type="component" value="Unassembled WGS sequence"/>
</dbReference>
<reference evidence="2" key="1">
    <citation type="submission" date="2020-10" db="EMBL/GenBank/DDBJ databases">
        <title>Unveiling of a novel bifunctional photoreceptor, Dualchrome1, isolated from a cosmopolitan green alga.</title>
        <authorList>
            <person name="Suzuki S."/>
            <person name="Kawachi M."/>
        </authorList>
    </citation>
    <scope>NUCLEOTIDE SEQUENCE</scope>
    <source>
        <strain evidence="2">NIES 2893</strain>
    </source>
</reference>
<proteinExistence type="predicted"/>
<dbReference type="GO" id="GO:0031145">
    <property type="term" value="P:anaphase-promoting complex-dependent catabolic process"/>
    <property type="evidence" value="ECO:0007669"/>
    <property type="project" value="InterPro"/>
</dbReference>
<sequence>MLRRPPTRIELKHDDIVDEYVEHKNLQQLNLGAQGMATRMQTSQQYTAGGQQTNVATFPLPAGTYPSTYTMGGGAEMTPR</sequence>
<dbReference type="GO" id="GO:0005680">
    <property type="term" value="C:anaphase-promoting complex"/>
    <property type="evidence" value="ECO:0007669"/>
    <property type="project" value="InterPro"/>
</dbReference>
<protein>
    <submittedName>
        <fullName evidence="2">Uncharacterized protein</fullName>
    </submittedName>
</protein>
<evidence type="ECO:0000313" key="3">
    <source>
        <dbReference type="Proteomes" id="UP000660262"/>
    </source>
</evidence>
<gene>
    <name evidence="2" type="ORF">PPROV_000218900</name>
</gene>
<dbReference type="Pfam" id="PF10471">
    <property type="entry name" value="ANAPC_CDC26"/>
    <property type="match status" value="1"/>
</dbReference>
<accession>A0A830H8R4</accession>
<keyword evidence="3" id="KW-1185">Reference proteome</keyword>
<keyword evidence="1" id="KW-0833">Ubl conjugation pathway</keyword>
<dbReference type="EMBL" id="BNJQ01000005">
    <property type="protein sequence ID" value="GHP03434.1"/>
    <property type="molecule type" value="Genomic_DNA"/>
</dbReference>
<name>A0A830H8R4_9CHLO</name>
<dbReference type="InterPro" id="IPR018860">
    <property type="entry name" value="APC_suCDC26"/>
</dbReference>
<comment type="caution">
    <text evidence="2">The sequence shown here is derived from an EMBL/GenBank/DDBJ whole genome shotgun (WGS) entry which is preliminary data.</text>
</comment>
<evidence type="ECO:0000313" key="2">
    <source>
        <dbReference type="EMBL" id="GHP03434.1"/>
    </source>
</evidence>
<dbReference type="AlphaFoldDB" id="A0A830H8R4"/>
<evidence type="ECO:0000256" key="1">
    <source>
        <dbReference type="ARBA" id="ARBA00022786"/>
    </source>
</evidence>
<organism evidence="2 3">
    <name type="scientific">Pycnococcus provasolii</name>
    <dbReference type="NCBI Taxonomy" id="41880"/>
    <lineage>
        <taxon>Eukaryota</taxon>
        <taxon>Viridiplantae</taxon>
        <taxon>Chlorophyta</taxon>
        <taxon>Pseudoscourfieldiophyceae</taxon>
        <taxon>Pseudoscourfieldiales</taxon>
        <taxon>Pycnococcaceae</taxon>
        <taxon>Pycnococcus</taxon>
    </lineage>
</organism>